<keyword evidence="3" id="KW-0597">Phosphoprotein</keyword>
<dbReference type="Pfam" id="PF02518">
    <property type="entry name" value="HATPase_c"/>
    <property type="match status" value="1"/>
</dbReference>
<organism evidence="13 14">
    <name type="scientific">Hymenobacter glaciei</name>
    <dbReference type="NCBI Taxonomy" id="877209"/>
    <lineage>
        <taxon>Bacteria</taxon>
        <taxon>Pseudomonadati</taxon>
        <taxon>Bacteroidota</taxon>
        <taxon>Cytophagia</taxon>
        <taxon>Cytophagales</taxon>
        <taxon>Hymenobacteraceae</taxon>
        <taxon>Hymenobacter</taxon>
    </lineage>
</organism>
<keyword evidence="14" id="KW-1185">Reference proteome</keyword>
<evidence type="ECO:0000256" key="2">
    <source>
        <dbReference type="ARBA" id="ARBA00012438"/>
    </source>
</evidence>
<sequence length="674" mass="74360">MVGAVWALLLGLEPVAGQALLSDSVRPDRAWHRGAAPLVRTSRLSQPQRVDSVRALLAAHPRPDTIRLVLLTQLAAEITVMDVRAAGSTRRAASALARRVGNLDFLDEVLLDLADYHIALAEYDSAQPLLREAQRIFTRQHDLGGQMRCLGRRARIADQQGDLAQALDHCLQAMAMSSTGDQRRFHISLKIHAASLYTRLGEYATANTYLREALAVSRHYEYPDRINLIMGELGELARRQGQWARARYYYNLSIAVSRQIVVTDQATVRTVRFHLADVTERLGRRTEALAEGMAALHDAAAAHDVLLLPQLQALLGRTWLHLHRPDSALAYAERARQTSQQMHSLEGLRAAYEVLAQAQAQRHDWAAAYQSQLRFDAYDDSLTGTDVSRRTAALRFNHEVAQHRVDLKLLAQGRELDHLRHQRLVVGLLLVAVLSALGGTALLWRYRQRQRQREIALRNRIAADLHDDVGTLLSQIAMQSGLLQEGLADAAGQRLQLGEITEASRAAVRQLNDVVWSLDTQNDHLPDLLDRMRDYASEVLGVAGIEATFDFPTGLPDQRLSALLRRNLYLIYKKALHNVLQHAPSATLVVVSLRCVAGSLPQLVLEVRDNGQDGTAPNSEHGQRTGQGLRSMATRAEAMGGAATAGPVPGGGFRVQVAVPLASPRRSFGLKIGS</sequence>
<evidence type="ECO:0000256" key="8">
    <source>
        <dbReference type="ARBA" id="ARBA00023012"/>
    </source>
</evidence>
<dbReference type="InterPro" id="IPR011990">
    <property type="entry name" value="TPR-like_helical_dom_sf"/>
</dbReference>
<keyword evidence="8" id="KW-0902">Two-component regulatory system</keyword>
<dbReference type="CDD" id="cd16917">
    <property type="entry name" value="HATPase_UhpB-NarQ-NarX-like"/>
    <property type="match status" value="1"/>
</dbReference>
<proteinExistence type="predicted"/>
<evidence type="ECO:0000256" key="6">
    <source>
        <dbReference type="ARBA" id="ARBA00022777"/>
    </source>
</evidence>
<evidence type="ECO:0000259" key="11">
    <source>
        <dbReference type="Pfam" id="PF02518"/>
    </source>
</evidence>
<feature type="region of interest" description="Disordered" evidence="9">
    <location>
        <begin position="609"/>
        <end position="631"/>
    </location>
</feature>
<gene>
    <name evidence="13" type="ORF">GCM10022409_25220</name>
</gene>
<dbReference type="Gene3D" id="1.20.5.1930">
    <property type="match status" value="1"/>
</dbReference>
<evidence type="ECO:0000256" key="1">
    <source>
        <dbReference type="ARBA" id="ARBA00000085"/>
    </source>
</evidence>
<feature type="domain" description="Signal transduction histidine kinase subgroup 3 dimerisation and phosphoacceptor" evidence="12">
    <location>
        <begin position="458"/>
        <end position="520"/>
    </location>
</feature>
<evidence type="ECO:0000256" key="3">
    <source>
        <dbReference type="ARBA" id="ARBA00022553"/>
    </source>
</evidence>
<evidence type="ECO:0000256" key="7">
    <source>
        <dbReference type="ARBA" id="ARBA00022840"/>
    </source>
</evidence>
<keyword evidence="10" id="KW-0812">Transmembrane</keyword>
<protein>
    <recommendedName>
        <fullName evidence="2">histidine kinase</fullName>
        <ecNumber evidence="2">2.7.13.3</ecNumber>
    </recommendedName>
</protein>
<keyword evidence="10" id="KW-0472">Membrane</keyword>
<dbReference type="InterPro" id="IPR003594">
    <property type="entry name" value="HATPase_dom"/>
</dbReference>
<comment type="catalytic activity">
    <reaction evidence="1">
        <text>ATP + protein L-histidine = ADP + protein N-phospho-L-histidine.</text>
        <dbReference type="EC" id="2.7.13.3"/>
    </reaction>
</comment>
<keyword evidence="10" id="KW-1133">Transmembrane helix</keyword>
<keyword evidence="7" id="KW-0067">ATP-binding</keyword>
<name>A0ABP7UA01_9BACT</name>
<dbReference type="PANTHER" id="PTHR24421:SF10">
    <property type="entry name" value="NITRATE_NITRITE SENSOR PROTEIN NARQ"/>
    <property type="match status" value="1"/>
</dbReference>
<dbReference type="InterPro" id="IPR019734">
    <property type="entry name" value="TPR_rpt"/>
</dbReference>
<evidence type="ECO:0000256" key="9">
    <source>
        <dbReference type="SAM" id="MobiDB-lite"/>
    </source>
</evidence>
<evidence type="ECO:0000256" key="4">
    <source>
        <dbReference type="ARBA" id="ARBA00022679"/>
    </source>
</evidence>
<feature type="domain" description="Histidine kinase/HSP90-like ATPase" evidence="11">
    <location>
        <begin position="566"/>
        <end position="662"/>
    </location>
</feature>
<dbReference type="Gene3D" id="1.25.40.10">
    <property type="entry name" value="Tetratricopeptide repeat domain"/>
    <property type="match status" value="2"/>
</dbReference>
<feature type="transmembrane region" description="Helical" evidence="10">
    <location>
        <begin position="424"/>
        <end position="444"/>
    </location>
</feature>
<evidence type="ECO:0000259" key="12">
    <source>
        <dbReference type="Pfam" id="PF07730"/>
    </source>
</evidence>
<keyword evidence="5" id="KW-0547">Nucleotide-binding</keyword>
<dbReference type="EC" id="2.7.13.3" evidence="2"/>
<reference evidence="14" key="1">
    <citation type="journal article" date="2019" name="Int. J. Syst. Evol. Microbiol.">
        <title>The Global Catalogue of Microorganisms (GCM) 10K type strain sequencing project: providing services to taxonomists for standard genome sequencing and annotation.</title>
        <authorList>
            <consortium name="The Broad Institute Genomics Platform"/>
            <consortium name="The Broad Institute Genome Sequencing Center for Infectious Disease"/>
            <person name="Wu L."/>
            <person name="Ma J."/>
        </authorList>
    </citation>
    <scope>NUCLEOTIDE SEQUENCE [LARGE SCALE GENOMIC DNA]</scope>
    <source>
        <strain evidence="14">JCM 17225</strain>
    </source>
</reference>
<dbReference type="EMBL" id="BAABDK010000017">
    <property type="protein sequence ID" value="GAA4038622.1"/>
    <property type="molecule type" value="Genomic_DNA"/>
</dbReference>
<evidence type="ECO:0000313" key="14">
    <source>
        <dbReference type="Proteomes" id="UP001501469"/>
    </source>
</evidence>
<dbReference type="InterPro" id="IPR036890">
    <property type="entry name" value="HATPase_C_sf"/>
</dbReference>
<comment type="caution">
    <text evidence="13">The sequence shown here is derived from an EMBL/GenBank/DDBJ whole genome shotgun (WGS) entry which is preliminary data.</text>
</comment>
<feature type="compositionally biased region" description="Polar residues" evidence="9">
    <location>
        <begin position="612"/>
        <end position="628"/>
    </location>
</feature>
<keyword evidence="6" id="KW-0418">Kinase</keyword>
<evidence type="ECO:0000256" key="5">
    <source>
        <dbReference type="ARBA" id="ARBA00022741"/>
    </source>
</evidence>
<dbReference type="InterPro" id="IPR050482">
    <property type="entry name" value="Sensor_HK_TwoCompSys"/>
</dbReference>
<dbReference type="InterPro" id="IPR011712">
    <property type="entry name" value="Sig_transdc_His_kin_sub3_dim/P"/>
</dbReference>
<dbReference type="Gene3D" id="3.30.565.10">
    <property type="entry name" value="Histidine kinase-like ATPase, C-terminal domain"/>
    <property type="match status" value="1"/>
</dbReference>
<dbReference type="SUPFAM" id="SSF55874">
    <property type="entry name" value="ATPase domain of HSP90 chaperone/DNA topoisomerase II/histidine kinase"/>
    <property type="match status" value="1"/>
</dbReference>
<keyword evidence="4" id="KW-0808">Transferase</keyword>
<dbReference type="Proteomes" id="UP001501469">
    <property type="component" value="Unassembled WGS sequence"/>
</dbReference>
<accession>A0ABP7UA01</accession>
<dbReference type="SMART" id="SM00028">
    <property type="entry name" value="TPR"/>
    <property type="match status" value="4"/>
</dbReference>
<evidence type="ECO:0000256" key="10">
    <source>
        <dbReference type="SAM" id="Phobius"/>
    </source>
</evidence>
<dbReference type="PANTHER" id="PTHR24421">
    <property type="entry name" value="NITRATE/NITRITE SENSOR PROTEIN NARX-RELATED"/>
    <property type="match status" value="1"/>
</dbReference>
<evidence type="ECO:0000313" key="13">
    <source>
        <dbReference type="EMBL" id="GAA4038622.1"/>
    </source>
</evidence>
<dbReference type="SUPFAM" id="SSF48452">
    <property type="entry name" value="TPR-like"/>
    <property type="match status" value="2"/>
</dbReference>
<dbReference type="Pfam" id="PF07730">
    <property type="entry name" value="HisKA_3"/>
    <property type="match status" value="1"/>
</dbReference>